<name>A0A0B1R5A4_9GAMM</name>
<dbReference type="Proteomes" id="UP000030853">
    <property type="component" value="Unassembled WGS sequence"/>
</dbReference>
<reference evidence="1 2" key="1">
    <citation type="submission" date="2014-11" db="EMBL/GenBank/DDBJ databases">
        <title>Genome sequencing of Pantoea rodasii ND03.</title>
        <authorList>
            <person name="Muhamad Yunos N.Y."/>
            <person name="Chan K.-G."/>
        </authorList>
    </citation>
    <scope>NUCLEOTIDE SEQUENCE [LARGE SCALE GENOMIC DNA]</scope>
    <source>
        <strain evidence="1 2">ND03</strain>
    </source>
</reference>
<accession>A0A0B1R5A4</accession>
<organism evidence="1 2">
    <name type="scientific">Pantoea rodasii</name>
    <dbReference type="NCBI Taxonomy" id="1076549"/>
    <lineage>
        <taxon>Bacteria</taxon>
        <taxon>Pseudomonadati</taxon>
        <taxon>Pseudomonadota</taxon>
        <taxon>Gammaproteobacteria</taxon>
        <taxon>Enterobacterales</taxon>
        <taxon>Erwiniaceae</taxon>
        <taxon>Pantoea</taxon>
    </lineage>
</organism>
<gene>
    <name evidence="1" type="ORF">QU24_19550</name>
</gene>
<dbReference type="EMBL" id="JTJJ01000085">
    <property type="protein sequence ID" value="KHJ66402.1"/>
    <property type="molecule type" value="Genomic_DNA"/>
</dbReference>
<evidence type="ECO:0000313" key="2">
    <source>
        <dbReference type="Proteomes" id="UP000030853"/>
    </source>
</evidence>
<proteinExistence type="predicted"/>
<protein>
    <submittedName>
        <fullName evidence="1">Uncharacterized protein</fullName>
    </submittedName>
</protein>
<sequence length="61" mass="6806">MIKIQKIKLRNTEVVNKNNSKNGFCLQKNPARGGKVSTEKLSRTISVLCDKSQCKARDALT</sequence>
<comment type="caution">
    <text evidence="1">The sequence shown here is derived from an EMBL/GenBank/DDBJ whole genome shotgun (WGS) entry which is preliminary data.</text>
</comment>
<evidence type="ECO:0000313" key="1">
    <source>
        <dbReference type="EMBL" id="KHJ66402.1"/>
    </source>
</evidence>
<dbReference type="AlphaFoldDB" id="A0A0B1R5A4"/>